<dbReference type="EMBL" id="KR029602">
    <property type="protein sequence ID" value="AKH48293.1"/>
    <property type="molecule type" value="Genomic_DNA"/>
</dbReference>
<name>A0A0F7L9K9_9VIRU</name>
<proteinExistence type="predicted"/>
<organism evidence="1">
    <name type="scientific">uncultured marine virus</name>
    <dbReference type="NCBI Taxonomy" id="186617"/>
    <lineage>
        <taxon>Viruses</taxon>
        <taxon>environmental samples</taxon>
    </lineage>
</organism>
<reference evidence="1" key="2">
    <citation type="submission" date="2015-03" db="EMBL/GenBank/DDBJ databases">
        <authorList>
            <person name="Chow C.-E.T."/>
            <person name="Winget D.M."/>
            <person name="White R.A.III."/>
            <person name="Hallam S.J."/>
            <person name="Suttle C.A."/>
        </authorList>
    </citation>
    <scope>NUCLEOTIDE SEQUENCE</scope>
    <source>
        <strain evidence="1">Oxic1_7</strain>
    </source>
</reference>
<sequence>MNQTSAVFGITYFILTVDQNVTEYTTHATTMNRKYWTRCRCRNQSQREQTLASGLQFTRQLD</sequence>
<evidence type="ECO:0000313" key="1">
    <source>
        <dbReference type="EMBL" id="AKH48293.1"/>
    </source>
</evidence>
<accession>A0A0F7L9K9</accession>
<reference evidence="1" key="1">
    <citation type="journal article" date="2015" name="Front. Microbiol.">
        <title>Combining genomic sequencing methods to explore viral diversity and reveal potential virus-host interactions.</title>
        <authorList>
            <person name="Chow C.E."/>
            <person name="Winget D.M."/>
            <person name="White R.A.III."/>
            <person name="Hallam S.J."/>
            <person name="Suttle C.A."/>
        </authorList>
    </citation>
    <scope>NUCLEOTIDE SEQUENCE</scope>
    <source>
        <strain evidence="1">Oxic1_7</strain>
    </source>
</reference>
<protein>
    <submittedName>
        <fullName evidence="1">Uncharacterized protein</fullName>
    </submittedName>
</protein>